<feature type="domain" description="Aminotransferase class I/classII large" evidence="11">
    <location>
        <begin position="41"/>
        <end position="384"/>
    </location>
</feature>
<accession>A0A1J5RQL7</accession>
<name>A0A1J5RQL7_9ZZZZ</name>
<protein>
    <recommendedName>
        <fullName evidence="4">8-amino-7-oxononanoate synthase</fullName>
        <ecNumber evidence="4">2.3.1.47</ecNumber>
    </recommendedName>
    <alternativeName>
        <fullName evidence="8">7-keto-8-amino-pelargonic acid synthase</fullName>
    </alternativeName>
    <alternativeName>
        <fullName evidence="9">8-amino-7-ketopelargonate synthase</fullName>
    </alternativeName>
</protein>
<dbReference type="GO" id="GO:0008710">
    <property type="term" value="F:8-amino-7-oxononanoate synthase activity"/>
    <property type="evidence" value="ECO:0007669"/>
    <property type="project" value="UniProtKB-EC"/>
</dbReference>
<evidence type="ECO:0000256" key="9">
    <source>
        <dbReference type="ARBA" id="ARBA00033381"/>
    </source>
</evidence>
<evidence type="ECO:0000313" key="12">
    <source>
        <dbReference type="EMBL" id="OIQ94263.1"/>
    </source>
</evidence>
<dbReference type="UniPathway" id="UPA00078"/>
<evidence type="ECO:0000256" key="5">
    <source>
        <dbReference type="ARBA" id="ARBA00022679"/>
    </source>
</evidence>
<sequence>MTTQAWDLDADLAALDAAHLRRKRRVVERYDGARLTVDGRTMLAFCSNDYLGLAQHPAIVAAARDGAARWGLGATASPLVCGHSAAHEQLERELADFVDMPRALYFYAGFAANVGIVPALVGRGDAVFCDALNHACLIDGARLSRAQIEVYPHRDAAAAGRLLAASSARRKLIVSDAVFSMDGDVAPLRELLALAEAHDALLLIDDAHGFGVLGPEGRGTAAMLGLRSPHLIYMATLGKAAGVAGAFVAGEASTVEWIMQRARSYIFATAAPALIAEALRASVKVIAEESWRREHLQALVTRLREGCARALPAGWRLVPSTTPIQPIVIGDNATTLAAMAALWQQGLWVPAIRPPTVPEGTARLRVSLSAAHSLDDVDRLIRALAELAG</sequence>
<dbReference type="InterPro" id="IPR015424">
    <property type="entry name" value="PyrdxlP-dep_Trfase"/>
</dbReference>
<proteinExistence type="inferred from homology"/>
<dbReference type="InterPro" id="IPR050087">
    <property type="entry name" value="AON_synthase_class-II"/>
</dbReference>
<evidence type="ECO:0000256" key="2">
    <source>
        <dbReference type="ARBA" id="ARBA00004746"/>
    </source>
</evidence>
<keyword evidence="12" id="KW-0012">Acyltransferase</keyword>
<dbReference type="EMBL" id="MLJW01000190">
    <property type="protein sequence ID" value="OIQ94263.1"/>
    <property type="molecule type" value="Genomic_DNA"/>
</dbReference>
<dbReference type="HAMAP" id="MF_01693">
    <property type="entry name" value="BioF_aminotrans_2"/>
    <property type="match status" value="1"/>
</dbReference>
<dbReference type="SUPFAM" id="SSF53383">
    <property type="entry name" value="PLP-dependent transferases"/>
    <property type="match status" value="1"/>
</dbReference>
<dbReference type="EC" id="2.3.1.47" evidence="4"/>
<dbReference type="GO" id="GO:0009102">
    <property type="term" value="P:biotin biosynthetic process"/>
    <property type="evidence" value="ECO:0007669"/>
    <property type="project" value="UniProtKB-UniPathway"/>
</dbReference>
<dbReference type="InterPro" id="IPR015422">
    <property type="entry name" value="PyrdxlP-dep_Trfase_small"/>
</dbReference>
<evidence type="ECO:0000256" key="7">
    <source>
        <dbReference type="ARBA" id="ARBA00022898"/>
    </source>
</evidence>
<dbReference type="NCBIfam" id="TIGR00858">
    <property type="entry name" value="bioF"/>
    <property type="match status" value="1"/>
</dbReference>
<dbReference type="AlphaFoldDB" id="A0A1J5RQL7"/>
<dbReference type="Gene3D" id="3.40.640.10">
    <property type="entry name" value="Type I PLP-dependent aspartate aminotransferase-like (Major domain)"/>
    <property type="match status" value="1"/>
</dbReference>
<comment type="subunit">
    <text evidence="3">Homodimer.</text>
</comment>
<evidence type="ECO:0000256" key="4">
    <source>
        <dbReference type="ARBA" id="ARBA00013187"/>
    </source>
</evidence>
<keyword evidence="5 12" id="KW-0808">Transferase</keyword>
<evidence type="ECO:0000256" key="6">
    <source>
        <dbReference type="ARBA" id="ARBA00022756"/>
    </source>
</evidence>
<dbReference type="InterPro" id="IPR015421">
    <property type="entry name" value="PyrdxlP-dep_Trfase_major"/>
</dbReference>
<evidence type="ECO:0000256" key="3">
    <source>
        <dbReference type="ARBA" id="ARBA00011738"/>
    </source>
</evidence>
<organism evidence="12">
    <name type="scientific">mine drainage metagenome</name>
    <dbReference type="NCBI Taxonomy" id="410659"/>
    <lineage>
        <taxon>unclassified sequences</taxon>
        <taxon>metagenomes</taxon>
        <taxon>ecological metagenomes</taxon>
    </lineage>
</organism>
<evidence type="ECO:0000259" key="11">
    <source>
        <dbReference type="Pfam" id="PF00155"/>
    </source>
</evidence>
<dbReference type="GO" id="GO:0030170">
    <property type="term" value="F:pyridoxal phosphate binding"/>
    <property type="evidence" value="ECO:0007669"/>
    <property type="project" value="InterPro"/>
</dbReference>
<dbReference type="InterPro" id="IPR004839">
    <property type="entry name" value="Aminotransferase_I/II_large"/>
</dbReference>
<keyword evidence="7" id="KW-0663">Pyridoxal phosphate</keyword>
<comment type="catalytic activity">
    <reaction evidence="10">
        <text>6-carboxyhexanoyl-[ACP] + L-alanine + H(+) = (8S)-8-amino-7-oxononanoate + holo-[ACP] + CO2</text>
        <dbReference type="Rhea" id="RHEA:42288"/>
        <dbReference type="Rhea" id="RHEA-COMP:9685"/>
        <dbReference type="Rhea" id="RHEA-COMP:9955"/>
        <dbReference type="ChEBI" id="CHEBI:15378"/>
        <dbReference type="ChEBI" id="CHEBI:16526"/>
        <dbReference type="ChEBI" id="CHEBI:57972"/>
        <dbReference type="ChEBI" id="CHEBI:64479"/>
        <dbReference type="ChEBI" id="CHEBI:78846"/>
        <dbReference type="ChEBI" id="CHEBI:149468"/>
        <dbReference type="EC" id="2.3.1.47"/>
    </reaction>
</comment>
<dbReference type="InterPro" id="IPR022834">
    <property type="entry name" value="AONS_Proteobacteria"/>
</dbReference>
<evidence type="ECO:0000256" key="10">
    <source>
        <dbReference type="ARBA" id="ARBA00047715"/>
    </source>
</evidence>
<comment type="cofactor">
    <cofactor evidence="1">
        <name>pyridoxal 5'-phosphate</name>
        <dbReference type="ChEBI" id="CHEBI:597326"/>
    </cofactor>
</comment>
<dbReference type="Gene3D" id="3.90.1150.10">
    <property type="entry name" value="Aspartate Aminotransferase, domain 1"/>
    <property type="match status" value="1"/>
</dbReference>
<dbReference type="InterPro" id="IPR004723">
    <property type="entry name" value="AONS_Archaea/Proteobacteria"/>
</dbReference>
<keyword evidence="6" id="KW-0093">Biotin biosynthesis</keyword>
<evidence type="ECO:0000256" key="8">
    <source>
        <dbReference type="ARBA" id="ARBA00032610"/>
    </source>
</evidence>
<reference evidence="12" key="1">
    <citation type="submission" date="2016-10" db="EMBL/GenBank/DDBJ databases">
        <title>Sequence of Gallionella enrichment culture.</title>
        <authorList>
            <person name="Poehlein A."/>
            <person name="Muehling M."/>
            <person name="Daniel R."/>
        </authorList>
    </citation>
    <scope>NUCLEOTIDE SEQUENCE</scope>
</reference>
<dbReference type="PANTHER" id="PTHR13693">
    <property type="entry name" value="CLASS II AMINOTRANSFERASE/8-AMINO-7-OXONONANOATE SYNTHASE"/>
    <property type="match status" value="1"/>
</dbReference>
<comment type="caution">
    <text evidence="12">The sequence shown here is derived from an EMBL/GenBank/DDBJ whole genome shotgun (WGS) entry which is preliminary data.</text>
</comment>
<comment type="pathway">
    <text evidence="2">Cofactor biosynthesis; biotin biosynthesis.</text>
</comment>
<gene>
    <name evidence="12" type="primary">bioF_9</name>
    <name evidence="12" type="ORF">GALL_237890</name>
</gene>
<evidence type="ECO:0000256" key="1">
    <source>
        <dbReference type="ARBA" id="ARBA00001933"/>
    </source>
</evidence>
<dbReference type="Pfam" id="PF00155">
    <property type="entry name" value="Aminotran_1_2"/>
    <property type="match status" value="1"/>
</dbReference>
<dbReference type="PANTHER" id="PTHR13693:SF100">
    <property type="entry name" value="8-AMINO-7-OXONONANOATE SYNTHASE"/>
    <property type="match status" value="1"/>
</dbReference>